<keyword evidence="4" id="KW-0677">Repeat</keyword>
<dbReference type="Gene3D" id="2.150.10.10">
    <property type="entry name" value="Serralysin-like metalloprotease, C-terminal"/>
    <property type="match status" value="2"/>
</dbReference>
<keyword evidence="3" id="KW-0964">Secreted</keyword>
<proteinExistence type="predicted"/>
<evidence type="ECO:0000313" key="6">
    <source>
        <dbReference type="EMBL" id="MDN3563784.1"/>
    </source>
</evidence>
<sequence length="297" mass="31519">MSTVPNESWTFALDDYVIQHQGIRAIDLDVSYDYRPGIGLGDPREYPNFVPVANFVNDFLVNYPNETDFWEILNRKLVGALLTEAIPTPYGIDYQLAEAVENVTVTLTVHPYTLVPYSRASTVEQEVMVGTTKADRLDGGVYRDAMRGEAGRDTLHGGGDDDYLSGGLGKDRLFGDGGDDALVGGAGADALTGGAGADRFVYNAVGDSSRAGGVDRILDFSRAEGDLIDLRQIDAIPGTGNDAFSLVTAFSGQAGQLMLRETGAGIAMQGDADGDGMVDLMIMVVGVTALEAGDFVL</sequence>
<organism evidence="6 7">
    <name type="scientific">Paeniroseomonas aquatica</name>
    <dbReference type="NCBI Taxonomy" id="373043"/>
    <lineage>
        <taxon>Bacteria</taxon>
        <taxon>Pseudomonadati</taxon>
        <taxon>Pseudomonadota</taxon>
        <taxon>Alphaproteobacteria</taxon>
        <taxon>Acetobacterales</taxon>
        <taxon>Acetobacteraceae</taxon>
        <taxon>Paeniroseomonas</taxon>
    </lineage>
</organism>
<dbReference type="RefSeq" id="WP_290315537.1">
    <property type="nucleotide sequence ID" value="NZ_JAUFPN010000042.1"/>
</dbReference>
<dbReference type="Pfam" id="PF08548">
    <property type="entry name" value="Peptidase_M10_C"/>
    <property type="match status" value="1"/>
</dbReference>
<dbReference type="SUPFAM" id="SSF51120">
    <property type="entry name" value="beta-Roll"/>
    <property type="match status" value="1"/>
</dbReference>
<reference evidence="7" key="1">
    <citation type="journal article" date="2019" name="Int. J. Syst. Evol. Microbiol.">
        <title>The Global Catalogue of Microorganisms (GCM) 10K type strain sequencing project: providing services to taxonomists for standard genome sequencing and annotation.</title>
        <authorList>
            <consortium name="The Broad Institute Genomics Platform"/>
            <consortium name="The Broad Institute Genome Sequencing Center for Infectious Disease"/>
            <person name="Wu L."/>
            <person name="Ma J."/>
        </authorList>
    </citation>
    <scope>NUCLEOTIDE SEQUENCE [LARGE SCALE GENOMIC DNA]</scope>
    <source>
        <strain evidence="7">CECT 7131</strain>
    </source>
</reference>
<dbReference type="PRINTS" id="PR00313">
    <property type="entry name" value="CABNDNGRPT"/>
</dbReference>
<evidence type="ECO:0000256" key="1">
    <source>
        <dbReference type="ARBA" id="ARBA00001913"/>
    </source>
</evidence>
<evidence type="ECO:0000313" key="7">
    <source>
        <dbReference type="Proteomes" id="UP001529369"/>
    </source>
</evidence>
<dbReference type="InterPro" id="IPR013858">
    <property type="entry name" value="Peptidase_M10B_C"/>
</dbReference>
<comment type="caution">
    <text evidence="6">The sequence shown here is derived from an EMBL/GenBank/DDBJ whole genome shotgun (WGS) entry which is preliminary data.</text>
</comment>
<protein>
    <recommendedName>
        <fullName evidence="5">Peptidase M10 serralysin C-terminal domain-containing protein</fullName>
    </recommendedName>
</protein>
<dbReference type="Pfam" id="PF00353">
    <property type="entry name" value="HemolysinCabind"/>
    <property type="match status" value="1"/>
</dbReference>
<evidence type="ECO:0000256" key="4">
    <source>
        <dbReference type="ARBA" id="ARBA00022737"/>
    </source>
</evidence>
<dbReference type="EMBL" id="JAUFPN010000042">
    <property type="protein sequence ID" value="MDN3563784.1"/>
    <property type="molecule type" value="Genomic_DNA"/>
</dbReference>
<dbReference type="InterPro" id="IPR018511">
    <property type="entry name" value="Hemolysin-typ_Ca-bd_CS"/>
</dbReference>
<dbReference type="PANTHER" id="PTHR38340:SF1">
    <property type="entry name" value="S-LAYER PROTEIN"/>
    <property type="match status" value="1"/>
</dbReference>
<dbReference type="InterPro" id="IPR011049">
    <property type="entry name" value="Serralysin-like_metalloprot_C"/>
</dbReference>
<gene>
    <name evidence="6" type="ORF">QWZ14_05265</name>
</gene>
<comment type="cofactor">
    <cofactor evidence="1">
        <name>Ca(2+)</name>
        <dbReference type="ChEBI" id="CHEBI:29108"/>
    </cofactor>
</comment>
<evidence type="ECO:0000256" key="3">
    <source>
        <dbReference type="ARBA" id="ARBA00022525"/>
    </source>
</evidence>
<evidence type="ECO:0000259" key="5">
    <source>
        <dbReference type="Pfam" id="PF08548"/>
    </source>
</evidence>
<dbReference type="Proteomes" id="UP001529369">
    <property type="component" value="Unassembled WGS sequence"/>
</dbReference>
<evidence type="ECO:0000256" key="2">
    <source>
        <dbReference type="ARBA" id="ARBA00004613"/>
    </source>
</evidence>
<comment type="subcellular location">
    <subcellularLocation>
        <location evidence="2">Secreted</location>
    </subcellularLocation>
</comment>
<feature type="domain" description="Peptidase M10 serralysin C-terminal" evidence="5">
    <location>
        <begin position="183"/>
        <end position="296"/>
    </location>
</feature>
<dbReference type="InterPro" id="IPR001343">
    <property type="entry name" value="Hemolysn_Ca-bd"/>
</dbReference>
<dbReference type="PROSITE" id="PS00330">
    <property type="entry name" value="HEMOLYSIN_CALCIUM"/>
    <property type="match status" value="2"/>
</dbReference>
<dbReference type="InterPro" id="IPR050557">
    <property type="entry name" value="RTX_toxin/Mannuronan_C5-epim"/>
</dbReference>
<keyword evidence="7" id="KW-1185">Reference proteome</keyword>
<dbReference type="PANTHER" id="PTHR38340">
    <property type="entry name" value="S-LAYER PROTEIN"/>
    <property type="match status" value="1"/>
</dbReference>
<name>A0ABT8A224_9PROT</name>
<accession>A0ABT8A224</accession>